<accession>A0A3D9CI45</accession>
<evidence type="ECO:0000256" key="1">
    <source>
        <dbReference type="SAM" id="Phobius"/>
    </source>
</evidence>
<keyword evidence="1" id="KW-0472">Membrane</keyword>
<organism evidence="2 3">
    <name type="scientific">Chryseobacterium flavum</name>
    <dbReference type="NCBI Taxonomy" id="415851"/>
    <lineage>
        <taxon>Bacteria</taxon>
        <taxon>Pseudomonadati</taxon>
        <taxon>Bacteroidota</taxon>
        <taxon>Flavobacteriia</taxon>
        <taxon>Flavobacteriales</taxon>
        <taxon>Weeksellaceae</taxon>
        <taxon>Chryseobacterium group</taxon>
        <taxon>Chryseobacterium</taxon>
    </lineage>
</organism>
<dbReference type="AlphaFoldDB" id="A0A3D9CI45"/>
<comment type="caution">
    <text evidence="2">The sequence shown here is derived from an EMBL/GenBank/DDBJ whole genome shotgun (WGS) entry which is preliminary data.</text>
</comment>
<keyword evidence="1" id="KW-1133">Transmembrane helix</keyword>
<dbReference type="RefSeq" id="WP_115962385.1">
    <property type="nucleotide sequence ID" value="NZ_CBCRVL010000016.1"/>
</dbReference>
<feature type="transmembrane region" description="Helical" evidence="1">
    <location>
        <begin position="12"/>
        <end position="31"/>
    </location>
</feature>
<reference evidence="2 3" key="1">
    <citation type="journal article" date="2007" name="Int. J. Syst. Evol. Microbiol.">
        <title>Chryseobacterium flavum sp. nov., isolated from polluted soil.</title>
        <authorList>
            <person name="Zhou Y."/>
            <person name="Dong J."/>
            <person name="Wang X."/>
            <person name="Huang X."/>
            <person name="Zhang K.Y."/>
            <person name="Zhang Y.Q."/>
            <person name="Guo Y.F."/>
            <person name="Lai R."/>
            <person name="Li W.J."/>
        </authorList>
    </citation>
    <scope>NUCLEOTIDE SEQUENCE [LARGE SCALE GENOMIC DNA]</scope>
    <source>
        <strain evidence="2 3">KCTC 12877</strain>
    </source>
</reference>
<gene>
    <name evidence="2" type="ORF">DRF59_15950</name>
</gene>
<keyword evidence="3" id="KW-1185">Reference proteome</keyword>
<evidence type="ECO:0000313" key="3">
    <source>
        <dbReference type="Proteomes" id="UP000256769"/>
    </source>
</evidence>
<feature type="transmembrane region" description="Helical" evidence="1">
    <location>
        <begin position="43"/>
        <end position="64"/>
    </location>
</feature>
<keyword evidence="1" id="KW-0812">Transmembrane</keyword>
<proteinExistence type="predicted"/>
<dbReference type="EMBL" id="QNUE01000014">
    <property type="protein sequence ID" value="REC65443.1"/>
    <property type="molecule type" value="Genomic_DNA"/>
</dbReference>
<dbReference type="OrthoDB" id="1274611at2"/>
<dbReference type="Proteomes" id="UP000256769">
    <property type="component" value="Unassembled WGS sequence"/>
</dbReference>
<protein>
    <recommendedName>
        <fullName evidence="4">Branched-chain amino acid:cation transporter, LIVCS family</fullName>
    </recommendedName>
</protein>
<sequence length="98" mass="11367">MKDQNILHLGKFVFWLFFLTGNICFFGYMITREFWFADSGFVLVTYGTVFNVIILFLLLGYGTIEKAKRKVCFQSAGILLINIPFAVLYTILGWNMVF</sequence>
<feature type="transmembrane region" description="Helical" evidence="1">
    <location>
        <begin position="76"/>
        <end position="97"/>
    </location>
</feature>
<evidence type="ECO:0008006" key="4">
    <source>
        <dbReference type="Google" id="ProtNLM"/>
    </source>
</evidence>
<name>A0A3D9CI45_9FLAO</name>
<evidence type="ECO:0000313" key="2">
    <source>
        <dbReference type="EMBL" id="REC65443.1"/>
    </source>
</evidence>